<dbReference type="STRING" id="869211.Spith_1860"/>
<dbReference type="KEGG" id="stq:Spith_1860"/>
<dbReference type="RefSeq" id="WP_014625444.1">
    <property type="nucleotide sequence ID" value="NC_017583.1"/>
</dbReference>
<keyword evidence="1" id="KW-0472">Membrane</keyword>
<evidence type="ECO:0000313" key="2">
    <source>
        <dbReference type="EMBL" id="AEJ62118.1"/>
    </source>
</evidence>
<proteinExistence type="predicted"/>
<dbReference type="HOGENOM" id="CLU_1353924_0_0_12"/>
<dbReference type="AlphaFoldDB" id="G0GD43"/>
<evidence type="ECO:0000256" key="1">
    <source>
        <dbReference type="SAM" id="Phobius"/>
    </source>
</evidence>
<gene>
    <name evidence="2" type="ordered locus">Spith_1860</name>
</gene>
<evidence type="ECO:0000313" key="3">
    <source>
        <dbReference type="Proteomes" id="UP000007254"/>
    </source>
</evidence>
<dbReference type="EMBL" id="CP002903">
    <property type="protein sequence ID" value="AEJ62118.1"/>
    <property type="molecule type" value="Genomic_DNA"/>
</dbReference>
<keyword evidence="1" id="KW-0812">Transmembrane</keyword>
<sequence>MVGIALADRRFFPLVDERSGGAKRVVLEPAHEGQRQVEVRLLMRDDQKELHVGSLFIEAVGEVVVDVLVRDGRLVARARSGDRQQHLNVNLSLIEEEYALPDLDLLSPEEREALEEEMRRQGDLDEDVFSEWEEERPRRSAWWWLLLVAGVLLGLGVALGGAYLVYRFLLQPEPLPRLEGSLGEGLRMAAGWAGLLCMSLRR</sequence>
<name>G0GD43_WINT7</name>
<protein>
    <submittedName>
        <fullName evidence="2">Uncharacterized protein</fullName>
    </submittedName>
</protein>
<keyword evidence="3" id="KW-1185">Reference proteome</keyword>
<dbReference type="Proteomes" id="UP000007254">
    <property type="component" value="Chromosome"/>
</dbReference>
<reference evidence="2 3" key="1">
    <citation type="submission" date="2011-06" db="EMBL/GenBank/DDBJ databases">
        <title>The complete genome of Spirochaeta thermophila DSM 6578.</title>
        <authorList>
            <consortium name="US DOE Joint Genome Institute (JGI-PGF)"/>
            <person name="Lucas S."/>
            <person name="Lapidus A."/>
            <person name="Bruce D."/>
            <person name="Goodwin L."/>
            <person name="Pitluck S."/>
            <person name="Peters L."/>
            <person name="Kyrpides N."/>
            <person name="Mavromatis K."/>
            <person name="Ivanova N."/>
            <person name="Mikailova N."/>
            <person name="Pagani I."/>
            <person name="Chertkov O."/>
            <person name="Detter J.C."/>
            <person name="Tapia R."/>
            <person name="Han C."/>
            <person name="Land M."/>
            <person name="Hauser L."/>
            <person name="Markowitz V."/>
            <person name="Cheng J.-F."/>
            <person name="Hugenholtz P."/>
            <person name="Woyke T."/>
            <person name="Wu D."/>
            <person name="Spring S."/>
            <person name="Merkhoffer B."/>
            <person name="Schneider S."/>
            <person name="Klenk H.-P."/>
            <person name="Eisen J.A."/>
        </authorList>
    </citation>
    <scope>NUCLEOTIDE SEQUENCE [LARGE SCALE GENOMIC DNA]</scope>
    <source>
        <strain evidence="3">ATCC 700085 / DSM 6578 / Z-1203</strain>
    </source>
</reference>
<feature type="transmembrane region" description="Helical" evidence="1">
    <location>
        <begin position="142"/>
        <end position="165"/>
    </location>
</feature>
<organism evidence="2 3">
    <name type="scientific">Winmispira thermophila (strain ATCC 700085 / DSM 6578 / Z-1203)</name>
    <name type="common">Spirochaeta thermophila</name>
    <dbReference type="NCBI Taxonomy" id="869211"/>
    <lineage>
        <taxon>Bacteria</taxon>
        <taxon>Pseudomonadati</taxon>
        <taxon>Spirochaetota</taxon>
        <taxon>Spirochaetia</taxon>
        <taxon>Winmispirales</taxon>
        <taxon>Winmispiraceae</taxon>
        <taxon>Winmispira</taxon>
    </lineage>
</organism>
<keyword evidence="1" id="KW-1133">Transmembrane helix</keyword>
<accession>G0GD43</accession>